<dbReference type="Proteomes" id="UP000249949">
    <property type="component" value="Chromosome"/>
</dbReference>
<dbReference type="KEGG" id="nct:NMSP_1537"/>
<keyword evidence="2" id="KW-1185">Reference proteome</keyword>
<dbReference type="EMBL" id="CP021324">
    <property type="protein sequence ID" value="ARS65137.1"/>
    <property type="molecule type" value="Genomic_DNA"/>
</dbReference>
<dbReference type="RefSeq" id="WP_086908143.1">
    <property type="nucleotide sequence ID" value="NZ_CP021324.1"/>
</dbReference>
<dbReference type="OrthoDB" id="4979at2157"/>
<sequence length="226" mass="27492">MNIEEEIKKCEIFLKQIKQYDPDPFYVNYFFIKYINSIENIINGIFEEANTDFGLFISEKITQKKFHNKAKAKQDFNALKFSEWFSNKYEIEHKNPYPNIMNKIRQFKNMNEKLPEIKIMMRGTERYKDDFYQEIKIDLKNKKIISKEQLEIEIKRQTPIFLEIINKKRNENEEPKVTKKKITSSAFLTLEDEQKIEIMYLCQIYTPVIRRLLDESRDKIKKIKFQ</sequence>
<proteinExistence type="predicted"/>
<evidence type="ECO:0000313" key="2">
    <source>
        <dbReference type="Proteomes" id="UP000249949"/>
    </source>
</evidence>
<evidence type="ECO:0000313" key="1">
    <source>
        <dbReference type="EMBL" id="ARS65137.1"/>
    </source>
</evidence>
<reference evidence="1 2" key="1">
    <citation type="journal article" date="2017" name="Environ. Microbiol.">
        <title>Genome and epigenome of a novel marine Thaumarchaeota strain suggest viral infection, phosphorothioation DNA modification and multiple restriction systems.</title>
        <authorList>
            <person name="Ahlgren N.A."/>
            <person name="Chen Y."/>
            <person name="Needham D.M."/>
            <person name="Parada A.E."/>
            <person name="Sachdeva R."/>
            <person name="Trinh V."/>
            <person name="Chen T."/>
            <person name="Fuhrman J.A."/>
        </authorList>
    </citation>
    <scope>NUCLEOTIDE SEQUENCE [LARGE SCALE GENOMIC DNA]</scope>
    <source>
        <strain evidence="1 2">SPOT01</strain>
    </source>
</reference>
<name>A0A2Z2HPI5_9ARCH</name>
<dbReference type="GeneID" id="32901985"/>
<protein>
    <submittedName>
        <fullName evidence="1">Uncharacterized protein</fullName>
    </submittedName>
</protein>
<gene>
    <name evidence="1" type="ORF">NMSP_1537</name>
</gene>
<organism evidence="1 2">
    <name type="scientific">Candidatus Nitrosomarinus catalinensis</name>
    <dbReference type="NCBI Taxonomy" id="1898749"/>
    <lineage>
        <taxon>Archaea</taxon>
        <taxon>Nitrososphaerota</taxon>
        <taxon>Nitrososphaeria</taxon>
        <taxon>Nitrosopumilales</taxon>
        <taxon>Nitrosopumilaceae</taxon>
        <taxon>Candidatus Nitrosomarinus</taxon>
    </lineage>
</organism>
<dbReference type="AlphaFoldDB" id="A0A2Z2HPI5"/>
<accession>A0A2Z2HPI5</accession>